<dbReference type="InterPro" id="IPR050275">
    <property type="entry name" value="PGM_Phosphatase"/>
</dbReference>
<accession>A0A381Q9B3</accession>
<dbReference type="PANTHER" id="PTHR48100:SF62">
    <property type="entry name" value="GLUCOSYL-3-PHOSPHOGLYCERATE PHOSPHATASE"/>
    <property type="match status" value="1"/>
</dbReference>
<proteinExistence type="predicted"/>
<dbReference type="InterPro" id="IPR029033">
    <property type="entry name" value="His_PPase_superfam"/>
</dbReference>
<dbReference type="Pfam" id="PF00300">
    <property type="entry name" value="His_Phos_1"/>
    <property type="match status" value="1"/>
</dbReference>
<organism evidence="1">
    <name type="scientific">marine metagenome</name>
    <dbReference type="NCBI Taxonomy" id="408172"/>
    <lineage>
        <taxon>unclassified sequences</taxon>
        <taxon>metagenomes</taxon>
        <taxon>ecological metagenomes</taxon>
    </lineage>
</organism>
<reference evidence="1" key="1">
    <citation type="submission" date="2018-05" db="EMBL/GenBank/DDBJ databases">
        <authorList>
            <person name="Lanie J.A."/>
            <person name="Ng W.-L."/>
            <person name="Kazmierczak K.M."/>
            <person name="Andrzejewski T.M."/>
            <person name="Davidsen T.M."/>
            <person name="Wayne K.J."/>
            <person name="Tettelin H."/>
            <person name="Glass J.I."/>
            <person name="Rusch D."/>
            <person name="Podicherti R."/>
            <person name="Tsui H.-C.T."/>
            <person name="Winkler M.E."/>
        </authorList>
    </citation>
    <scope>NUCLEOTIDE SEQUENCE</scope>
</reference>
<dbReference type="EMBL" id="UINC01001261">
    <property type="protein sequence ID" value="SUZ75922.1"/>
    <property type="molecule type" value="Genomic_DNA"/>
</dbReference>
<protein>
    <recommendedName>
        <fullName evidence="2">Histidine phosphatase family protein</fullName>
    </recommendedName>
</protein>
<dbReference type="PANTHER" id="PTHR48100">
    <property type="entry name" value="BROAD-SPECIFICITY PHOSPHATASE YOR283W-RELATED"/>
    <property type="match status" value="1"/>
</dbReference>
<sequence>MQGRVDNPLDDQGRKQAEQIAEALGRVDRVVSSPLRRATQTAEALGQTPLIDERWVELDYGDWDARPVADITPQEWAAWREDDSFCPPRGESLADLDQRVAAACEDLIPQAESENVAVFTHVSPIKSAVGWALGVSEQISWRLNVAQAQITRIAIRGNRPILTVFNETAHLETKVLD</sequence>
<dbReference type="GO" id="GO:0016791">
    <property type="term" value="F:phosphatase activity"/>
    <property type="evidence" value="ECO:0007669"/>
    <property type="project" value="TreeGrafter"/>
</dbReference>
<evidence type="ECO:0000313" key="1">
    <source>
        <dbReference type="EMBL" id="SUZ75922.1"/>
    </source>
</evidence>
<evidence type="ECO:0008006" key="2">
    <source>
        <dbReference type="Google" id="ProtNLM"/>
    </source>
</evidence>
<gene>
    <name evidence="1" type="ORF">METZ01_LOCUS28776</name>
</gene>
<dbReference type="InterPro" id="IPR013078">
    <property type="entry name" value="His_Pase_superF_clade-1"/>
</dbReference>
<dbReference type="CDD" id="cd07067">
    <property type="entry name" value="HP_PGM_like"/>
    <property type="match status" value="1"/>
</dbReference>
<dbReference type="PIRSF" id="PIRSF000709">
    <property type="entry name" value="6PFK_2-Ptase"/>
    <property type="match status" value="1"/>
</dbReference>
<dbReference type="GO" id="GO:0005737">
    <property type="term" value="C:cytoplasm"/>
    <property type="evidence" value="ECO:0007669"/>
    <property type="project" value="TreeGrafter"/>
</dbReference>
<dbReference type="AlphaFoldDB" id="A0A381Q9B3"/>
<dbReference type="Gene3D" id="3.40.50.1240">
    <property type="entry name" value="Phosphoglycerate mutase-like"/>
    <property type="match status" value="1"/>
</dbReference>
<dbReference type="SUPFAM" id="SSF53254">
    <property type="entry name" value="Phosphoglycerate mutase-like"/>
    <property type="match status" value="1"/>
</dbReference>
<name>A0A381Q9B3_9ZZZZ</name>